<reference evidence="2 3" key="1">
    <citation type="submission" date="2019-02" db="EMBL/GenBank/DDBJ databases">
        <title>Deep-cultivation of Planctomycetes and their phenomic and genomic characterization uncovers novel biology.</title>
        <authorList>
            <person name="Wiegand S."/>
            <person name="Jogler M."/>
            <person name="Boedeker C."/>
            <person name="Pinto D."/>
            <person name="Vollmers J."/>
            <person name="Rivas-Marin E."/>
            <person name="Kohn T."/>
            <person name="Peeters S.H."/>
            <person name="Heuer A."/>
            <person name="Rast P."/>
            <person name="Oberbeckmann S."/>
            <person name="Bunk B."/>
            <person name="Jeske O."/>
            <person name="Meyerdierks A."/>
            <person name="Storesund J.E."/>
            <person name="Kallscheuer N."/>
            <person name="Luecker S."/>
            <person name="Lage O.M."/>
            <person name="Pohl T."/>
            <person name="Merkel B.J."/>
            <person name="Hornburger P."/>
            <person name="Mueller R.-W."/>
            <person name="Bruemmer F."/>
            <person name="Labrenz M."/>
            <person name="Spormann A.M."/>
            <person name="Op den Camp H."/>
            <person name="Overmann J."/>
            <person name="Amann R."/>
            <person name="Jetten M.S.M."/>
            <person name="Mascher T."/>
            <person name="Medema M.H."/>
            <person name="Devos D.P."/>
            <person name="Kaster A.-K."/>
            <person name="Ovreas L."/>
            <person name="Rohde M."/>
            <person name="Galperin M.Y."/>
            <person name="Jogler C."/>
        </authorList>
    </citation>
    <scope>NUCLEOTIDE SEQUENCE [LARGE SCALE GENOMIC DNA]</scope>
    <source>
        <strain evidence="2 3">ETA_A8</strain>
    </source>
</reference>
<dbReference type="KEGG" id="aagg:ETAA8_64650"/>
<organism evidence="2 3">
    <name type="scientific">Anatilimnocola aggregata</name>
    <dbReference type="NCBI Taxonomy" id="2528021"/>
    <lineage>
        <taxon>Bacteria</taxon>
        <taxon>Pseudomonadati</taxon>
        <taxon>Planctomycetota</taxon>
        <taxon>Planctomycetia</taxon>
        <taxon>Pirellulales</taxon>
        <taxon>Pirellulaceae</taxon>
        <taxon>Anatilimnocola</taxon>
    </lineage>
</organism>
<name>A0A517YM64_9BACT</name>
<evidence type="ECO:0000256" key="1">
    <source>
        <dbReference type="SAM" id="Phobius"/>
    </source>
</evidence>
<dbReference type="AlphaFoldDB" id="A0A517YM64"/>
<accession>A0A517YM64</accession>
<dbReference type="RefSeq" id="WP_238397622.1">
    <property type="nucleotide sequence ID" value="NZ_CP036274.1"/>
</dbReference>
<gene>
    <name evidence="2" type="ORF">ETAA8_64650</name>
</gene>
<evidence type="ECO:0000313" key="2">
    <source>
        <dbReference type="EMBL" id="QDU31312.1"/>
    </source>
</evidence>
<dbReference type="Proteomes" id="UP000315017">
    <property type="component" value="Chromosome"/>
</dbReference>
<protein>
    <submittedName>
        <fullName evidence="2">Uncharacterized protein</fullName>
    </submittedName>
</protein>
<feature type="transmembrane region" description="Helical" evidence="1">
    <location>
        <begin position="62"/>
        <end position="81"/>
    </location>
</feature>
<proteinExistence type="predicted"/>
<sequence>MLMWRAFFLALGIYACIFGAECLVVESYVFAGDNSPSPTGQQSMFQSSTPMAASRDWRPAEWAPWSLLSTGAVVILYSLTLNRPGG</sequence>
<keyword evidence="1" id="KW-0812">Transmembrane</keyword>
<keyword evidence="3" id="KW-1185">Reference proteome</keyword>
<evidence type="ECO:0000313" key="3">
    <source>
        <dbReference type="Proteomes" id="UP000315017"/>
    </source>
</evidence>
<dbReference type="PROSITE" id="PS51257">
    <property type="entry name" value="PROKAR_LIPOPROTEIN"/>
    <property type="match status" value="1"/>
</dbReference>
<keyword evidence="1" id="KW-1133">Transmembrane helix</keyword>
<dbReference type="EMBL" id="CP036274">
    <property type="protein sequence ID" value="QDU31312.1"/>
    <property type="molecule type" value="Genomic_DNA"/>
</dbReference>
<keyword evidence="1" id="KW-0472">Membrane</keyword>